<keyword evidence="2" id="KW-1185">Reference proteome</keyword>
<sequence length="34" mass="3490">MGVPDADLARRHDQLKAAASDALAQIDSLLAKAG</sequence>
<accession>A0A2V3V2Y5</accession>
<proteinExistence type="predicted"/>
<gene>
    <name evidence="1" type="ORF">C7451_10681</name>
</gene>
<comment type="caution">
    <text evidence="1">The sequence shown here is derived from an EMBL/GenBank/DDBJ whole genome shotgun (WGS) entry which is preliminary data.</text>
</comment>
<evidence type="ECO:0000313" key="1">
    <source>
        <dbReference type="EMBL" id="PXW75920.1"/>
    </source>
</evidence>
<organism evidence="1 2">
    <name type="scientific">Blastomonas natatoria</name>
    <dbReference type="NCBI Taxonomy" id="34015"/>
    <lineage>
        <taxon>Bacteria</taxon>
        <taxon>Pseudomonadati</taxon>
        <taxon>Pseudomonadota</taxon>
        <taxon>Alphaproteobacteria</taxon>
        <taxon>Sphingomonadales</taxon>
        <taxon>Sphingomonadaceae</taxon>
        <taxon>Blastomonas</taxon>
    </lineage>
</organism>
<dbReference type="Proteomes" id="UP000248014">
    <property type="component" value="Unassembled WGS sequence"/>
</dbReference>
<reference evidence="1 2" key="1">
    <citation type="submission" date="2018-05" db="EMBL/GenBank/DDBJ databases">
        <title>Genomic Encyclopedia of Type Strains, Phase IV (KMG-IV): sequencing the most valuable type-strain genomes for metagenomic binning, comparative biology and taxonomic classification.</title>
        <authorList>
            <person name="Goeker M."/>
        </authorList>
    </citation>
    <scope>NUCLEOTIDE SEQUENCE [LARGE SCALE GENOMIC DNA]</scope>
    <source>
        <strain evidence="1 2">DSM 3183</strain>
    </source>
</reference>
<evidence type="ECO:0000313" key="2">
    <source>
        <dbReference type="Proteomes" id="UP000248014"/>
    </source>
</evidence>
<dbReference type="AlphaFoldDB" id="A0A2V3V2Y5"/>
<name>A0A2V3V2Y5_9SPHN</name>
<dbReference type="EMBL" id="QJJM01000006">
    <property type="protein sequence ID" value="PXW75920.1"/>
    <property type="molecule type" value="Genomic_DNA"/>
</dbReference>
<protein>
    <submittedName>
        <fullName evidence="1">Uncharacterized protein</fullName>
    </submittedName>
</protein>